<accession>A0A9W8BHD9</accession>
<dbReference type="OrthoDB" id="5573515at2759"/>
<feature type="compositionally biased region" description="Basic and acidic residues" evidence="1">
    <location>
        <begin position="271"/>
        <end position="286"/>
    </location>
</feature>
<evidence type="ECO:0000313" key="2">
    <source>
        <dbReference type="EMBL" id="KAJ2006879.1"/>
    </source>
</evidence>
<dbReference type="EMBL" id="JANBQF010000044">
    <property type="protein sequence ID" value="KAJ2006879.1"/>
    <property type="molecule type" value="Genomic_DNA"/>
</dbReference>
<feature type="region of interest" description="Disordered" evidence="1">
    <location>
        <begin position="174"/>
        <end position="306"/>
    </location>
</feature>
<feature type="compositionally biased region" description="Basic residues" evidence="1">
    <location>
        <begin position="538"/>
        <end position="548"/>
    </location>
</feature>
<feature type="compositionally biased region" description="Basic residues" evidence="1">
    <location>
        <begin position="608"/>
        <end position="622"/>
    </location>
</feature>
<feature type="compositionally biased region" description="Acidic residues" evidence="1">
    <location>
        <begin position="365"/>
        <end position="382"/>
    </location>
</feature>
<feature type="region of interest" description="Disordered" evidence="1">
    <location>
        <begin position="109"/>
        <end position="161"/>
    </location>
</feature>
<name>A0A9W8BHD9_9FUNG</name>
<evidence type="ECO:0000313" key="3">
    <source>
        <dbReference type="Proteomes" id="UP001150907"/>
    </source>
</evidence>
<evidence type="ECO:0000256" key="1">
    <source>
        <dbReference type="SAM" id="MobiDB-lite"/>
    </source>
</evidence>
<sequence length="647" mass="70322">MATMPRSDSKYNNQTVAVRAAGDQRRARQQRRKTDGSEEIQSMRRPSTSHAASPPRKVAYSQYPDFESITDPFAKRDKIPQKSKNPVVLDAAVIPGVAAVPFSAEDLVAGSNRHNGNTHTSKAKSSKDLAQFSSGGSSGRSRLAPRAMLSTPPDSASISASISAPISATALATTGPDSALADPQVDVPTPLKVRDKIPRYANQSTIPASQQRAAGGEPRLARMDSATGPTPAVGPETPTRPRAANNGPPRSMGKALLISTLVSPVSPTLLPRERSRHQTREPHSADSEMSNLTSPGRPFSGHKSSPRLLIDMDKVDTLYARRSVIFEKNKSKREQLEGATAVSPTDAHSRLAASGIGAGSLGTLDESEDPKDGDDPDDIEDKESEHYIPFDQVLIPTAFKRLRKALEDPSYDIDEETYRRFKLSERWYSREERVQMERAFNKGTFGESKKRSRIIQKRLSELSSTESSALGHHLQALNSGDVHGLSEDAPEVSDRQHSLPTPPMSALSPHNRRLESLQEEDASCEPKPVLSTTAPERRRTRSSRRPDRHRVTAADAPDAAAWPRQASLPRGYIPPMDPAYPAPPGGRGVGAASEHIALEETAQQVPAKSHRHRSSSRRHRPAATRTEASAETHVEKTSTGCCVCTIM</sequence>
<dbReference type="Proteomes" id="UP001150907">
    <property type="component" value="Unassembled WGS sequence"/>
</dbReference>
<reference evidence="2" key="1">
    <citation type="submission" date="2022-07" db="EMBL/GenBank/DDBJ databases">
        <title>Phylogenomic reconstructions and comparative analyses of Kickxellomycotina fungi.</title>
        <authorList>
            <person name="Reynolds N.K."/>
            <person name="Stajich J.E."/>
            <person name="Barry K."/>
            <person name="Grigoriev I.V."/>
            <person name="Crous P."/>
            <person name="Smith M.E."/>
        </authorList>
    </citation>
    <scope>NUCLEOTIDE SEQUENCE</scope>
    <source>
        <strain evidence="2">IMI 214461</strain>
    </source>
</reference>
<feature type="compositionally biased region" description="Low complexity" evidence="1">
    <location>
        <begin position="150"/>
        <end position="161"/>
    </location>
</feature>
<feature type="region of interest" description="Disordered" evidence="1">
    <location>
        <begin position="480"/>
        <end position="562"/>
    </location>
</feature>
<proteinExistence type="predicted"/>
<feature type="region of interest" description="Disordered" evidence="1">
    <location>
        <begin position="600"/>
        <end position="632"/>
    </location>
</feature>
<feature type="region of interest" description="Disordered" evidence="1">
    <location>
        <begin position="1"/>
        <end position="63"/>
    </location>
</feature>
<dbReference type="AlphaFoldDB" id="A0A9W8BHD9"/>
<feature type="compositionally biased region" description="Low complexity" evidence="1">
    <location>
        <begin position="133"/>
        <end position="142"/>
    </location>
</feature>
<feature type="region of interest" description="Disordered" evidence="1">
    <location>
        <begin position="357"/>
        <end position="386"/>
    </location>
</feature>
<organism evidence="2 3">
    <name type="scientific">Coemansia thaxteri</name>
    <dbReference type="NCBI Taxonomy" id="2663907"/>
    <lineage>
        <taxon>Eukaryota</taxon>
        <taxon>Fungi</taxon>
        <taxon>Fungi incertae sedis</taxon>
        <taxon>Zoopagomycota</taxon>
        <taxon>Kickxellomycotina</taxon>
        <taxon>Kickxellomycetes</taxon>
        <taxon>Kickxellales</taxon>
        <taxon>Kickxellaceae</taxon>
        <taxon>Coemansia</taxon>
    </lineage>
</organism>
<gene>
    <name evidence="2" type="ORF">H4R26_001111</name>
</gene>
<feature type="compositionally biased region" description="Basic and acidic residues" evidence="1">
    <location>
        <begin position="22"/>
        <end position="36"/>
    </location>
</feature>
<protein>
    <submittedName>
        <fullName evidence="2">Uncharacterized protein</fullName>
    </submittedName>
</protein>
<feature type="compositionally biased region" description="Polar residues" evidence="1">
    <location>
        <begin position="201"/>
        <end position="212"/>
    </location>
</feature>
<keyword evidence="3" id="KW-1185">Reference proteome</keyword>
<comment type="caution">
    <text evidence="2">The sequence shown here is derived from an EMBL/GenBank/DDBJ whole genome shotgun (WGS) entry which is preliminary data.</text>
</comment>